<dbReference type="AlphaFoldDB" id="A0A0J7XJ68"/>
<reference evidence="2 3" key="1">
    <citation type="journal article" date="2015" name="G3 (Bethesda)">
        <title>Insights into Ongoing Evolution of the Hexachlorocyclohexane Catabolic Pathway from Comparative Genomics of Ten Sphingomonadaceae Strains.</title>
        <authorList>
            <person name="Pearce S.L."/>
            <person name="Oakeshott J.G."/>
            <person name="Pandey G."/>
        </authorList>
    </citation>
    <scope>NUCLEOTIDE SEQUENCE [LARGE SCALE GENOMIC DNA]</scope>
    <source>
        <strain evidence="2 3">LL02</strain>
    </source>
</reference>
<gene>
    <name evidence="2" type="ORF">V474_04940</name>
</gene>
<sequence length="332" mass="37626">MTRIRPFSDEQSRLLVNLRQRYEVWIDAERALAALPYDLRRKTVGQREYLYRIFDRGGNGRSLGAMTPELEAQFLSYRAEKEALKERIKGLRPALAESAALYRALRLPLLSSDAGPILRECDRRVLLGSHLLVVGTNAIAAYMAEANSRIDLPDETEDFDLAWVAQTQDEEKRVWEMLKAVDPTFTVNIERDFQARNARAYEVELLVAPSRAATLGGRDQPRPVPLPEQEWLLLGRPVDHVIGCRDGSPARIVAPDPRWFALHKLWMAAQDKRNPLKRPKDRLQGLALLDAVAQAMPHYPMGAAFEKELPDELAPHFEEWSDLSGPSAAADW</sequence>
<dbReference type="InterPro" id="IPR058575">
    <property type="entry name" value="NTP_transf_8_dom"/>
</dbReference>
<dbReference type="OrthoDB" id="8250574at2"/>
<dbReference type="Proteomes" id="UP000052268">
    <property type="component" value="Unassembled WGS sequence"/>
</dbReference>
<evidence type="ECO:0000259" key="1">
    <source>
        <dbReference type="Pfam" id="PF12281"/>
    </source>
</evidence>
<name>A0A0J7XJ68_9SPHN</name>
<dbReference type="PATRIC" id="fig|1114963.3.peg.4629"/>
<organism evidence="2 3">
    <name type="scientific">Novosphingobium barchaimii LL02</name>
    <dbReference type="NCBI Taxonomy" id="1114963"/>
    <lineage>
        <taxon>Bacteria</taxon>
        <taxon>Pseudomonadati</taxon>
        <taxon>Pseudomonadota</taxon>
        <taxon>Alphaproteobacteria</taxon>
        <taxon>Sphingomonadales</taxon>
        <taxon>Sphingomonadaceae</taxon>
        <taxon>Novosphingobium</taxon>
    </lineage>
</organism>
<dbReference type="Pfam" id="PF12281">
    <property type="entry name" value="NTP_transf_8"/>
    <property type="match status" value="1"/>
</dbReference>
<dbReference type="EMBL" id="JACU01000013">
    <property type="protein sequence ID" value="KMS51178.1"/>
    <property type="molecule type" value="Genomic_DNA"/>
</dbReference>
<evidence type="ECO:0000313" key="2">
    <source>
        <dbReference type="EMBL" id="KMS51178.1"/>
    </source>
</evidence>
<keyword evidence="3" id="KW-1185">Reference proteome</keyword>
<accession>A0A0J7XJ68</accession>
<dbReference type="RefSeq" id="WP_059153364.1">
    <property type="nucleotide sequence ID" value="NZ_KQ130459.1"/>
</dbReference>
<proteinExistence type="predicted"/>
<protein>
    <recommendedName>
        <fullName evidence="1">Nucleotidyltransferase-like domain-containing protein</fullName>
    </recommendedName>
</protein>
<comment type="caution">
    <text evidence="2">The sequence shown here is derived from an EMBL/GenBank/DDBJ whole genome shotgun (WGS) entry which is preliminary data.</text>
</comment>
<evidence type="ECO:0000313" key="3">
    <source>
        <dbReference type="Proteomes" id="UP000052268"/>
    </source>
</evidence>
<feature type="domain" description="Nucleotidyltransferase-like" evidence="1">
    <location>
        <begin position="114"/>
        <end position="306"/>
    </location>
</feature>